<evidence type="ECO:0000256" key="1">
    <source>
        <dbReference type="ARBA" id="ARBA00004141"/>
    </source>
</evidence>
<sequence length="194" mass="20172">MSAFIITTSTAFGLIALAELGDKTQLVCMTLAARHPPAPVLIGAVLAFAVLNLLAVLFGASVAAWVPEWATAAIVAVLFAVFGWRAWREADAETVEVEEKSGRSVVLSTFVLIFLAELGDKTQLAVAGLASTQDALPVWVGGTLGLAAISALGVLAGRTVLQRLPMPLLHRVSGVLFLLLAAVAGWRAFATLPG</sequence>
<dbReference type="PANTHER" id="PTHR12608">
    <property type="entry name" value="TRANSMEMBRANE PROTEIN HTP-1 RELATED"/>
    <property type="match status" value="1"/>
</dbReference>
<keyword evidence="4 6" id="KW-1133">Transmembrane helix</keyword>
<dbReference type="RefSeq" id="WP_034435534.1">
    <property type="nucleotide sequence ID" value="NZ_CBTK010000278.1"/>
</dbReference>
<feature type="transmembrane region" description="Helical" evidence="6">
    <location>
        <begin position="168"/>
        <end position="189"/>
    </location>
</feature>
<evidence type="ECO:0000313" key="8">
    <source>
        <dbReference type="Proteomes" id="UP000019184"/>
    </source>
</evidence>
<dbReference type="Pfam" id="PF01169">
    <property type="entry name" value="GDT1"/>
    <property type="match status" value="2"/>
</dbReference>
<evidence type="ECO:0000256" key="4">
    <source>
        <dbReference type="ARBA" id="ARBA00022989"/>
    </source>
</evidence>
<evidence type="ECO:0000256" key="6">
    <source>
        <dbReference type="RuleBase" id="RU365102"/>
    </source>
</evidence>
<dbReference type="PANTHER" id="PTHR12608:SF1">
    <property type="entry name" value="TRANSMEMBRANE PROTEIN 165"/>
    <property type="match status" value="1"/>
</dbReference>
<gene>
    <name evidence="7" type="ORF">BN874_610033</name>
</gene>
<protein>
    <recommendedName>
        <fullName evidence="6">GDT1 family protein</fullName>
    </recommendedName>
</protein>
<dbReference type="OrthoDB" id="9801356at2"/>
<feature type="transmembrane region" description="Helical" evidence="6">
    <location>
        <begin position="69"/>
        <end position="87"/>
    </location>
</feature>
<dbReference type="GO" id="GO:0046873">
    <property type="term" value="F:metal ion transmembrane transporter activity"/>
    <property type="evidence" value="ECO:0007669"/>
    <property type="project" value="InterPro"/>
</dbReference>
<evidence type="ECO:0000256" key="2">
    <source>
        <dbReference type="ARBA" id="ARBA00009190"/>
    </source>
</evidence>
<dbReference type="Proteomes" id="UP000019184">
    <property type="component" value="Unassembled WGS sequence"/>
</dbReference>
<dbReference type="EMBL" id="CBTK010000278">
    <property type="protein sequence ID" value="CDH46822.1"/>
    <property type="molecule type" value="Genomic_DNA"/>
</dbReference>
<evidence type="ECO:0000256" key="3">
    <source>
        <dbReference type="ARBA" id="ARBA00022692"/>
    </source>
</evidence>
<feature type="transmembrane region" description="Helical" evidence="6">
    <location>
        <begin position="136"/>
        <end position="156"/>
    </location>
</feature>
<comment type="similarity">
    <text evidence="2 6">Belongs to the GDT1 family.</text>
</comment>
<comment type="caution">
    <text evidence="7">The sequence shown here is derived from an EMBL/GenBank/DDBJ whole genome shotgun (WGS) entry which is preliminary data.</text>
</comment>
<keyword evidence="3 6" id="KW-0812">Transmembrane</keyword>
<proteinExistence type="inferred from homology"/>
<name>A0A7U7J5I0_9GAMM</name>
<keyword evidence="8" id="KW-1185">Reference proteome</keyword>
<comment type="caution">
    <text evidence="6">Lacks conserved residue(s) required for the propagation of feature annotation.</text>
</comment>
<reference evidence="7 8" key="1">
    <citation type="journal article" date="2014" name="ISME J.">
        <title>Candidatus Competibacter-lineage genomes retrieved from metagenomes reveal functional metabolic diversity.</title>
        <authorList>
            <person name="McIlroy S.J."/>
            <person name="Albertsen M."/>
            <person name="Andresen E.K."/>
            <person name="Saunders A.M."/>
            <person name="Kristiansen R."/>
            <person name="Stokholm-Bjerregaard M."/>
            <person name="Nielsen K.L."/>
            <person name="Nielsen P.H."/>
        </authorList>
    </citation>
    <scope>NUCLEOTIDE SEQUENCE [LARGE SCALE GENOMIC DNA]</scope>
    <source>
        <strain evidence="7 8">Run_B_J11</strain>
    </source>
</reference>
<dbReference type="AlphaFoldDB" id="A0A7U7J5I0"/>
<organism evidence="7 8">
    <name type="scientific">Candidatus Contendobacter odensis Run_B_J11</name>
    <dbReference type="NCBI Taxonomy" id="1400861"/>
    <lineage>
        <taxon>Bacteria</taxon>
        <taxon>Pseudomonadati</taxon>
        <taxon>Pseudomonadota</taxon>
        <taxon>Gammaproteobacteria</taxon>
        <taxon>Candidatus Competibacteraceae</taxon>
        <taxon>Candidatus Contendibacter</taxon>
    </lineage>
</organism>
<accession>A0A7U7J5I0</accession>
<keyword evidence="5 6" id="KW-0472">Membrane</keyword>
<feature type="transmembrane region" description="Helical" evidence="6">
    <location>
        <begin position="42"/>
        <end position="62"/>
    </location>
</feature>
<dbReference type="GO" id="GO:0016020">
    <property type="term" value="C:membrane"/>
    <property type="evidence" value="ECO:0007669"/>
    <property type="project" value="UniProtKB-SubCell"/>
</dbReference>
<comment type="subcellular location">
    <subcellularLocation>
        <location evidence="1 6">Membrane</location>
        <topology evidence="1 6">Multi-pass membrane protein</topology>
    </subcellularLocation>
</comment>
<dbReference type="InterPro" id="IPR001727">
    <property type="entry name" value="GDT1-like"/>
</dbReference>
<evidence type="ECO:0000256" key="5">
    <source>
        <dbReference type="ARBA" id="ARBA00023136"/>
    </source>
</evidence>
<evidence type="ECO:0000313" key="7">
    <source>
        <dbReference type="EMBL" id="CDH46822.1"/>
    </source>
</evidence>